<gene>
    <name evidence="2" type="ORF">Acor_26360</name>
</gene>
<sequence>MTAVGGGPEFFRLVRFWSRRWTAGFISQAPEDPHCQQVMVVEAVDSAARNGGEVTVAAVAHQLGIDRSTASRMISDAVAAGCLQREESAADARRAPVSLTDQGRQVLDGSHNWQQQVFDRLIADWEPADRQRLAGYLRRLTDQTDT</sequence>
<evidence type="ECO:0000313" key="3">
    <source>
        <dbReference type="Proteomes" id="UP000334990"/>
    </source>
</evidence>
<dbReference type="InterPro" id="IPR036390">
    <property type="entry name" value="WH_DNA-bd_sf"/>
</dbReference>
<keyword evidence="3" id="KW-1185">Reference proteome</keyword>
<name>A0A5M3VXW6_9ACTN</name>
<dbReference type="PANTHER" id="PTHR33164">
    <property type="entry name" value="TRANSCRIPTIONAL REGULATOR, MARR FAMILY"/>
    <property type="match status" value="1"/>
</dbReference>
<evidence type="ECO:0000313" key="2">
    <source>
        <dbReference type="EMBL" id="GES00572.1"/>
    </source>
</evidence>
<dbReference type="EMBL" id="BLAD01000045">
    <property type="protein sequence ID" value="GES00572.1"/>
    <property type="molecule type" value="Genomic_DNA"/>
</dbReference>
<dbReference type="GO" id="GO:0006950">
    <property type="term" value="P:response to stress"/>
    <property type="evidence" value="ECO:0007669"/>
    <property type="project" value="TreeGrafter"/>
</dbReference>
<dbReference type="InterPro" id="IPR036388">
    <property type="entry name" value="WH-like_DNA-bd_sf"/>
</dbReference>
<dbReference type="SUPFAM" id="SSF46785">
    <property type="entry name" value="Winged helix' DNA-binding domain"/>
    <property type="match status" value="1"/>
</dbReference>
<accession>A0A5M3VXW6</accession>
<dbReference type="SMART" id="SM00347">
    <property type="entry name" value="HTH_MARR"/>
    <property type="match status" value="1"/>
</dbReference>
<dbReference type="Gene3D" id="1.10.10.10">
    <property type="entry name" value="Winged helix-like DNA-binding domain superfamily/Winged helix DNA-binding domain"/>
    <property type="match status" value="1"/>
</dbReference>
<dbReference type="RefSeq" id="WP_155336899.1">
    <property type="nucleotide sequence ID" value="NZ_BAAABN010000014.1"/>
</dbReference>
<organism evidence="2 3">
    <name type="scientific">Acrocarpospora corrugata</name>
    <dbReference type="NCBI Taxonomy" id="35763"/>
    <lineage>
        <taxon>Bacteria</taxon>
        <taxon>Bacillati</taxon>
        <taxon>Actinomycetota</taxon>
        <taxon>Actinomycetes</taxon>
        <taxon>Streptosporangiales</taxon>
        <taxon>Streptosporangiaceae</taxon>
        <taxon>Acrocarpospora</taxon>
    </lineage>
</organism>
<dbReference type="PANTHER" id="PTHR33164:SF57">
    <property type="entry name" value="MARR-FAMILY TRANSCRIPTIONAL REGULATOR"/>
    <property type="match status" value="1"/>
</dbReference>
<dbReference type="OrthoDB" id="7774677at2"/>
<comment type="caution">
    <text evidence="2">The sequence shown here is derived from an EMBL/GenBank/DDBJ whole genome shotgun (WGS) entry which is preliminary data.</text>
</comment>
<dbReference type="GO" id="GO:0003700">
    <property type="term" value="F:DNA-binding transcription factor activity"/>
    <property type="evidence" value="ECO:0007669"/>
    <property type="project" value="InterPro"/>
</dbReference>
<protein>
    <submittedName>
        <fullName evidence="2">MarR family transcriptional regulator</fullName>
    </submittedName>
</protein>
<dbReference type="Proteomes" id="UP000334990">
    <property type="component" value="Unassembled WGS sequence"/>
</dbReference>
<dbReference type="Pfam" id="PF12802">
    <property type="entry name" value="MarR_2"/>
    <property type="match status" value="1"/>
</dbReference>
<proteinExistence type="predicted"/>
<feature type="domain" description="HTH marR-type" evidence="1">
    <location>
        <begin position="7"/>
        <end position="142"/>
    </location>
</feature>
<dbReference type="AlphaFoldDB" id="A0A5M3VXW6"/>
<dbReference type="PROSITE" id="PS50995">
    <property type="entry name" value="HTH_MARR_2"/>
    <property type="match status" value="1"/>
</dbReference>
<dbReference type="InterPro" id="IPR000835">
    <property type="entry name" value="HTH_MarR-typ"/>
</dbReference>
<dbReference type="InterPro" id="IPR039422">
    <property type="entry name" value="MarR/SlyA-like"/>
</dbReference>
<evidence type="ECO:0000259" key="1">
    <source>
        <dbReference type="PROSITE" id="PS50995"/>
    </source>
</evidence>
<reference evidence="2 3" key="1">
    <citation type="submission" date="2019-10" db="EMBL/GenBank/DDBJ databases">
        <title>Whole genome shotgun sequence of Acrocarpospora corrugata NBRC 13972.</title>
        <authorList>
            <person name="Ichikawa N."/>
            <person name="Kimura A."/>
            <person name="Kitahashi Y."/>
            <person name="Komaki H."/>
            <person name="Oguchi A."/>
        </authorList>
    </citation>
    <scope>NUCLEOTIDE SEQUENCE [LARGE SCALE GENOMIC DNA]</scope>
    <source>
        <strain evidence="2 3">NBRC 13972</strain>
    </source>
</reference>